<dbReference type="SMART" id="SM00941">
    <property type="entry name" value="PYNP_C"/>
    <property type="match status" value="1"/>
</dbReference>
<dbReference type="NCBIfam" id="NF003338">
    <property type="entry name" value="PRK04350.1"/>
    <property type="match status" value="1"/>
</dbReference>
<evidence type="ECO:0000313" key="5">
    <source>
        <dbReference type="Proteomes" id="UP000178122"/>
    </source>
</evidence>
<dbReference type="InterPro" id="IPR000312">
    <property type="entry name" value="Glycosyl_Trfase_fam3"/>
</dbReference>
<dbReference type="SUPFAM" id="SSF52418">
    <property type="entry name" value="Nucleoside phosphorylase/phosphoribosyltransferase catalytic domain"/>
    <property type="match status" value="1"/>
</dbReference>
<name>A0A1G1YTX7_9BACT</name>
<dbReference type="GO" id="GO:0005829">
    <property type="term" value="C:cytosol"/>
    <property type="evidence" value="ECO:0007669"/>
    <property type="project" value="TreeGrafter"/>
</dbReference>
<evidence type="ECO:0000256" key="1">
    <source>
        <dbReference type="ARBA" id="ARBA00022676"/>
    </source>
</evidence>
<dbReference type="InterPro" id="IPR017872">
    <property type="entry name" value="Pyrmidine_PPase_CS"/>
</dbReference>
<dbReference type="PANTHER" id="PTHR10515:SF0">
    <property type="entry name" value="THYMIDINE PHOSPHORYLASE"/>
    <property type="match status" value="1"/>
</dbReference>
<reference evidence="4 5" key="1">
    <citation type="journal article" date="2016" name="Nat. Commun.">
        <title>Thousands of microbial genomes shed light on interconnected biogeochemical processes in an aquifer system.</title>
        <authorList>
            <person name="Anantharaman K."/>
            <person name="Brown C.T."/>
            <person name="Hug L.A."/>
            <person name="Sharon I."/>
            <person name="Castelle C.J."/>
            <person name="Probst A.J."/>
            <person name="Thomas B.C."/>
            <person name="Singh A."/>
            <person name="Wilkins M.J."/>
            <person name="Karaoz U."/>
            <person name="Brodie E.L."/>
            <person name="Williams K.H."/>
            <person name="Hubbard S.S."/>
            <person name="Banfield J.F."/>
        </authorList>
    </citation>
    <scope>NUCLEOTIDE SEQUENCE [LARGE SCALE GENOMIC DNA]</scope>
</reference>
<dbReference type="EMBL" id="MHIN01000004">
    <property type="protein sequence ID" value="OGY55804.1"/>
    <property type="molecule type" value="Genomic_DNA"/>
</dbReference>
<keyword evidence="2" id="KW-0808">Transferase</keyword>
<dbReference type="GO" id="GO:0006206">
    <property type="term" value="P:pyrimidine nucleobase metabolic process"/>
    <property type="evidence" value="ECO:0007669"/>
    <property type="project" value="InterPro"/>
</dbReference>
<dbReference type="InterPro" id="IPR017713">
    <property type="entry name" value="AMP_phosphorylase"/>
</dbReference>
<feature type="domain" description="Pyrimidine nucleoside phosphorylase C-terminal" evidence="3">
    <location>
        <begin position="421"/>
        <end position="488"/>
    </location>
</feature>
<gene>
    <name evidence="4" type="ORF">A2912_01110</name>
</gene>
<dbReference type="PROSITE" id="PS00647">
    <property type="entry name" value="THYMID_PHOSPHORYLASE"/>
    <property type="match status" value="1"/>
</dbReference>
<dbReference type="InterPro" id="IPR017459">
    <property type="entry name" value="Glycosyl_Trfase_fam3_N_dom"/>
</dbReference>
<dbReference type="NCBIfam" id="TIGR03327">
    <property type="entry name" value="AMP_phos"/>
    <property type="match status" value="1"/>
</dbReference>
<dbReference type="PIRSF" id="PIRSF000478">
    <property type="entry name" value="TP_PyNP"/>
    <property type="match status" value="1"/>
</dbReference>
<dbReference type="SUPFAM" id="SSF47648">
    <property type="entry name" value="Nucleoside phosphorylase/phosphoribosyltransferase N-terminal domain"/>
    <property type="match status" value="1"/>
</dbReference>
<dbReference type="PANTHER" id="PTHR10515">
    <property type="entry name" value="THYMIDINE PHOSPHORYLASE"/>
    <property type="match status" value="1"/>
</dbReference>
<accession>A0A1G1YTX7</accession>
<dbReference type="NCBIfam" id="TIGR02645">
    <property type="entry name" value="ARCH_P_rylase"/>
    <property type="match status" value="1"/>
</dbReference>
<dbReference type="Gene3D" id="3.90.1170.30">
    <property type="entry name" value="Pyrimidine nucleoside phosphorylase-like, C-terminal domain"/>
    <property type="match status" value="1"/>
</dbReference>
<dbReference type="InterPro" id="IPR013102">
    <property type="entry name" value="PYNP_C"/>
</dbReference>
<dbReference type="SUPFAM" id="SSF54680">
    <property type="entry name" value="Pyrimidine nucleoside phosphorylase C-terminal domain"/>
    <property type="match status" value="1"/>
</dbReference>
<dbReference type="InterPro" id="IPR036566">
    <property type="entry name" value="PYNP-like_C_sf"/>
</dbReference>
<dbReference type="Proteomes" id="UP000178122">
    <property type="component" value="Unassembled WGS sequence"/>
</dbReference>
<dbReference type="GO" id="GO:0004645">
    <property type="term" value="F:1,4-alpha-oligoglucan phosphorylase activity"/>
    <property type="evidence" value="ECO:0007669"/>
    <property type="project" value="InterPro"/>
</dbReference>
<comment type="caution">
    <text evidence="4">The sequence shown here is derived from an EMBL/GenBank/DDBJ whole genome shotgun (WGS) entry which is preliminary data.</text>
</comment>
<dbReference type="GO" id="GO:0046125">
    <property type="term" value="P:pyrimidine deoxyribonucleoside metabolic process"/>
    <property type="evidence" value="ECO:0007669"/>
    <property type="project" value="InterPro"/>
</dbReference>
<dbReference type="Gene3D" id="3.40.1030.10">
    <property type="entry name" value="Nucleoside phosphorylase/phosphoribosyltransferase catalytic domain"/>
    <property type="match status" value="1"/>
</dbReference>
<dbReference type="Gene3D" id="2.40.40.20">
    <property type="match status" value="1"/>
</dbReference>
<dbReference type="InterPro" id="IPR035902">
    <property type="entry name" value="Nuc_phospho_transferase"/>
</dbReference>
<keyword evidence="1" id="KW-0328">Glycosyltransferase</keyword>
<dbReference type="GO" id="GO:0016763">
    <property type="term" value="F:pentosyltransferase activity"/>
    <property type="evidence" value="ECO:0007669"/>
    <property type="project" value="InterPro"/>
</dbReference>
<evidence type="ECO:0000313" key="4">
    <source>
        <dbReference type="EMBL" id="OGY55804.1"/>
    </source>
</evidence>
<organism evidence="4 5">
    <name type="scientific">Candidatus Buchananbacteria bacterium RIFCSPLOWO2_01_FULL_40_23b</name>
    <dbReference type="NCBI Taxonomy" id="1797544"/>
    <lineage>
        <taxon>Bacteria</taxon>
        <taxon>Candidatus Buchananiibacteriota</taxon>
    </lineage>
</organism>
<dbReference type="InterPro" id="IPR000053">
    <property type="entry name" value="Thymidine/pyrmidine_PPase"/>
</dbReference>
<protein>
    <submittedName>
        <fullName evidence="4">AMP phosphorylase</fullName>
    </submittedName>
</protein>
<dbReference type="InterPro" id="IPR013466">
    <property type="entry name" value="Thymidine/AMP_Pase"/>
</dbReference>
<dbReference type="Pfam" id="PF02885">
    <property type="entry name" value="Glycos_trans_3N"/>
    <property type="match status" value="1"/>
</dbReference>
<evidence type="ECO:0000259" key="3">
    <source>
        <dbReference type="SMART" id="SM00941"/>
    </source>
</evidence>
<proteinExistence type="predicted"/>
<dbReference type="InterPro" id="IPR036320">
    <property type="entry name" value="Glycosyl_Trfase_fam3_N_dom_sf"/>
</dbReference>
<dbReference type="AlphaFoldDB" id="A0A1G1YTX7"/>
<evidence type="ECO:0000256" key="2">
    <source>
        <dbReference type="ARBA" id="ARBA00022679"/>
    </source>
</evidence>
<dbReference type="Pfam" id="PF07831">
    <property type="entry name" value="PYNP_C"/>
    <property type="match status" value="1"/>
</dbReference>
<dbReference type="Gene3D" id="1.20.970.50">
    <property type="match status" value="1"/>
</dbReference>
<sequence>MHFKVKDMDIASGGIYIAILNKKDAKKLDLRSGDRVLVKHNNKEVICILDISESQKAVPEGKLGLFEEVLTHLHVKNNTSIELKYAAKPESVIHIREKLFGKRLTYEEMFHIVDDITNDRLTDIEKTYFVTACFSKGLSHQEIIDLTRAMVETGSKLKFPGIVLDKHCIGGIPGNRTTMIVVPIIAAAGFTIPKTSSRAITSPAGTADTMECLAKVELPAQKIKHIIRKIGACIVHGGSMNLAPADDKIIQVEHPLSIDAEGQLLASVMAKKYSVGATHVLIDIPMGKSTKANTWPKARHLKQMFELIGKKLNMDVKVIITDGSQPIGYGVGPLLEAQDVMAVLKNDPKAPQDLRKKSLQLAGLLLEMTGKYKDSFKVAKELLDSGKALKKMNQIINAQGKQKPLKIAPFTSIITAPKTGRITAIDNEIIAKIARIAGAPDDKAAGLFIHKKVNEFVNKNDLLYTIYAESKFKLNLALEVVNENNGYSLH</sequence>
<dbReference type="Pfam" id="PF00591">
    <property type="entry name" value="Glycos_transf_3"/>
    <property type="match status" value="1"/>
</dbReference>